<dbReference type="SUPFAM" id="SSF81345">
    <property type="entry name" value="ABC transporter involved in vitamin B12 uptake, BtuC"/>
    <property type="match status" value="1"/>
</dbReference>
<dbReference type="Proteomes" id="UP001226691">
    <property type="component" value="Unassembled WGS sequence"/>
</dbReference>
<evidence type="ECO:0000256" key="8">
    <source>
        <dbReference type="SAM" id="Phobius"/>
    </source>
</evidence>
<feature type="transmembrane region" description="Helical" evidence="8">
    <location>
        <begin position="257"/>
        <end position="282"/>
    </location>
</feature>
<sequence>MSTLAPAPTAPGDARPRRWGRRRAVGVTALVVVLVVAAILSVTFGARDVTPADVWAGLTGSTDTASAAAVAKRVPRTLLAIFVGGALAVSGAVLLQGATRNPLADPQILGINGGAGLAIVVGIAFFGLGSATSYIWVGMIGAAAAAVLVYAIGSLGRGGATPLRLALAGAVSAVAFSSLTSAILLPRINVMNDFRFWQIGGVGGATFETILQVLPFLLAGLVICLACASTLNTLALGDELAAGLGARVRTARLVSTGGAVVLCGAATAVAGPIGFVGLVIPHMIRLVVGVDHRWLLPVSALGGAALLTLGDIVGRVVARPDEIEVGIVTALVGAPFFIALVRRQRMRAL</sequence>
<evidence type="ECO:0000256" key="5">
    <source>
        <dbReference type="ARBA" id="ARBA00022692"/>
    </source>
</evidence>
<protein>
    <submittedName>
        <fullName evidence="9">Iron complex transport system permease protein</fullName>
    </submittedName>
</protein>
<feature type="transmembrane region" description="Helical" evidence="8">
    <location>
        <begin position="78"/>
        <end position="96"/>
    </location>
</feature>
<dbReference type="RefSeq" id="WP_307480791.1">
    <property type="nucleotide sequence ID" value="NZ_JAUTBF010000001.1"/>
</dbReference>
<evidence type="ECO:0000313" key="9">
    <source>
        <dbReference type="EMBL" id="MDQ1122383.1"/>
    </source>
</evidence>
<proteinExistence type="inferred from homology"/>
<evidence type="ECO:0000256" key="3">
    <source>
        <dbReference type="ARBA" id="ARBA00022448"/>
    </source>
</evidence>
<evidence type="ECO:0000256" key="2">
    <source>
        <dbReference type="ARBA" id="ARBA00007935"/>
    </source>
</evidence>
<comment type="similarity">
    <text evidence="2">Belongs to the binding-protein-dependent transport system permease family. FecCD subfamily.</text>
</comment>
<keyword evidence="10" id="KW-1185">Reference proteome</keyword>
<dbReference type="CDD" id="cd06550">
    <property type="entry name" value="TM_ABC_iron-siderophores_like"/>
    <property type="match status" value="1"/>
</dbReference>
<dbReference type="PANTHER" id="PTHR30472">
    <property type="entry name" value="FERRIC ENTEROBACTIN TRANSPORT SYSTEM PERMEASE PROTEIN"/>
    <property type="match status" value="1"/>
</dbReference>
<feature type="transmembrane region" description="Helical" evidence="8">
    <location>
        <begin position="216"/>
        <end position="237"/>
    </location>
</feature>
<keyword evidence="6 8" id="KW-1133">Transmembrane helix</keyword>
<dbReference type="EMBL" id="JAUTBF010000001">
    <property type="protein sequence ID" value="MDQ1122383.1"/>
    <property type="molecule type" value="Genomic_DNA"/>
</dbReference>
<dbReference type="Pfam" id="PF01032">
    <property type="entry name" value="FecCD"/>
    <property type="match status" value="1"/>
</dbReference>
<accession>A0ABU0TRV6</accession>
<dbReference type="InterPro" id="IPR000522">
    <property type="entry name" value="ABC_transptr_permease_BtuC"/>
</dbReference>
<evidence type="ECO:0000313" key="10">
    <source>
        <dbReference type="Proteomes" id="UP001226691"/>
    </source>
</evidence>
<feature type="transmembrane region" description="Helical" evidence="8">
    <location>
        <begin position="165"/>
        <end position="188"/>
    </location>
</feature>
<gene>
    <name evidence="9" type="ORF">QE412_000956</name>
</gene>
<dbReference type="InterPro" id="IPR037294">
    <property type="entry name" value="ABC_BtuC-like"/>
</dbReference>
<comment type="caution">
    <text evidence="9">The sequence shown here is derived from an EMBL/GenBank/DDBJ whole genome shotgun (WGS) entry which is preliminary data.</text>
</comment>
<feature type="transmembrane region" description="Helical" evidence="8">
    <location>
        <begin position="108"/>
        <end position="128"/>
    </location>
</feature>
<keyword evidence="4" id="KW-1003">Cell membrane</keyword>
<evidence type="ECO:0000256" key="4">
    <source>
        <dbReference type="ARBA" id="ARBA00022475"/>
    </source>
</evidence>
<reference evidence="9 10" key="1">
    <citation type="submission" date="2023-07" db="EMBL/GenBank/DDBJ databases">
        <title>Functional and genomic diversity of the sorghum phyllosphere microbiome.</title>
        <authorList>
            <person name="Shade A."/>
        </authorList>
    </citation>
    <scope>NUCLEOTIDE SEQUENCE [LARGE SCALE GENOMIC DNA]</scope>
    <source>
        <strain evidence="9 10">SORGH_AS_1207</strain>
    </source>
</reference>
<evidence type="ECO:0000256" key="6">
    <source>
        <dbReference type="ARBA" id="ARBA00022989"/>
    </source>
</evidence>
<dbReference type="Gene3D" id="1.10.3470.10">
    <property type="entry name" value="ABC transporter involved in vitamin B12 uptake, BtuC"/>
    <property type="match status" value="1"/>
</dbReference>
<feature type="transmembrane region" description="Helical" evidence="8">
    <location>
        <begin position="24"/>
        <end position="46"/>
    </location>
</feature>
<name>A0ABU0TRV6_MICTR</name>
<evidence type="ECO:0000256" key="7">
    <source>
        <dbReference type="ARBA" id="ARBA00023136"/>
    </source>
</evidence>
<evidence type="ECO:0000256" key="1">
    <source>
        <dbReference type="ARBA" id="ARBA00004651"/>
    </source>
</evidence>
<feature type="transmembrane region" description="Helical" evidence="8">
    <location>
        <begin position="294"/>
        <end position="317"/>
    </location>
</feature>
<keyword evidence="5 8" id="KW-0812">Transmembrane</keyword>
<comment type="subcellular location">
    <subcellularLocation>
        <location evidence="1">Cell membrane</location>
        <topology evidence="1">Multi-pass membrane protein</topology>
    </subcellularLocation>
</comment>
<feature type="transmembrane region" description="Helical" evidence="8">
    <location>
        <begin position="134"/>
        <end position="153"/>
    </location>
</feature>
<dbReference type="PANTHER" id="PTHR30472:SF1">
    <property type="entry name" value="FE(3+) DICITRATE TRANSPORT SYSTEM PERMEASE PROTEIN FECC-RELATED"/>
    <property type="match status" value="1"/>
</dbReference>
<keyword evidence="7 8" id="KW-0472">Membrane</keyword>
<organism evidence="9 10">
    <name type="scientific">Microbacterium trichothecenolyticum</name>
    <name type="common">Aureobacterium trichothecenolyticum</name>
    <dbReference type="NCBI Taxonomy" id="69370"/>
    <lineage>
        <taxon>Bacteria</taxon>
        <taxon>Bacillati</taxon>
        <taxon>Actinomycetota</taxon>
        <taxon>Actinomycetes</taxon>
        <taxon>Micrococcales</taxon>
        <taxon>Microbacteriaceae</taxon>
        <taxon>Microbacterium</taxon>
    </lineage>
</organism>
<keyword evidence="3" id="KW-0813">Transport</keyword>
<feature type="transmembrane region" description="Helical" evidence="8">
    <location>
        <begin position="323"/>
        <end position="341"/>
    </location>
</feature>